<feature type="domain" description="MD-2-related lipid-recognition" evidence="5">
    <location>
        <begin position="29"/>
        <end position="155"/>
    </location>
</feature>
<accession>A0A1D2NFQ8</accession>
<dbReference type="InterPro" id="IPR003172">
    <property type="entry name" value="ML_dom"/>
</dbReference>
<feature type="signal peptide" evidence="4">
    <location>
        <begin position="1"/>
        <end position="21"/>
    </location>
</feature>
<sequence>MKSLQIAVACCLLAILTVVAGQRNTPITVRNCRGETPKASLTSVFIENCTQEPCIFRKGQNYSIEMDLEILGPVESMEAHLYAKLAGISFNWGGNPEACNDIISAGPRCPLKTGDNITYGGHLYVSEHIATFTADFKYIVLDENRETLVCWLVKASVQEARN</sequence>
<dbReference type="AlphaFoldDB" id="A0A1D2NFQ8"/>
<dbReference type="SUPFAM" id="SSF81296">
    <property type="entry name" value="E set domains"/>
    <property type="match status" value="1"/>
</dbReference>
<evidence type="ECO:0000256" key="4">
    <source>
        <dbReference type="SAM" id="SignalP"/>
    </source>
</evidence>
<comment type="similarity">
    <text evidence="2">Belongs to the NPC2 family.</text>
</comment>
<comment type="caution">
    <text evidence="6">The sequence shown here is derived from an EMBL/GenBank/DDBJ whole genome shotgun (WGS) entry which is preliminary data.</text>
</comment>
<organism evidence="6 7">
    <name type="scientific">Orchesella cincta</name>
    <name type="common">Springtail</name>
    <name type="synonym">Podura cincta</name>
    <dbReference type="NCBI Taxonomy" id="48709"/>
    <lineage>
        <taxon>Eukaryota</taxon>
        <taxon>Metazoa</taxon>
        <taxon>Ecdysozoa</taxon>
        <taxon>Arthropoda</taxon>
        <taxon>Hexapoda</taxon>
        <taxon>Collembola</taxon>
        <taxon>Entomobryomorpha</taxon>
        <taxon>Entomobryoidea</taxon>
        <taxon>Orchesellidae</taxon>
        <taxon>Orchesellinae</taxon>
        <taxon>Orchesella</taxon>
    </lineage>
</organism>
<keyword evidence="4" id="KW-0732">Signal</keyword>
<keyword evidence="7" id="KW-1185">Reference proteome</keyword>
<feature type="chain" id="PRO_5008905493" evidence="4">
    <location>
        <begin position="22"/>
        <end position="162"/>
    </location>
</feature>
<dbReference type="SMART" id="SM00737">
    <property type="entry name" value="ML"/>
    <property type="match status" value="1"/>
</dbReference>
<name>A0A1D2NFQ8_ORCCI</name>
<protein>
    <submittedName>
        <fullName evidence="6">Epididymal secretory protein E1</fullName>
    </submittedName>
</protein>
<evidence type="ECO:0000256" key="3">
    <source>
        <dbReference type="ARBA" id="ARBA00022525"/>
    </source>
</evidence>
<evidence type="ECO:0000256" key="2">
    <source>
        <dbReference type="ARBA" id="ARBA00006370"/>
    </source>
</evidence>
<dbReference type="OrthoDB" id="6489092at2759"/>
<dbReference type="Pfam" id="PF02221">
    <property type="entry name" value="E1_DerP2_DerF2"/>
    <property type="match status" value="1"/>
</dbReference>
<evidence type="ECO:0000313" key="6">
    <source>
        <dbReference type="EMBL" id="ODN04091.1"/>
    </source>
</evidence>
<evidence type="ECO:0000313" key="7">
    <source>
        <dbReference type="Proteomes" id="UP000094527"/>
    </source>
</evidence>
<comment type="subcellular location">
    <subcellularLocation>
        <location evidence="1">Secreted</location>
    </subcellularLocation>
</comment>
<dbReference type="Proteomes" id="UP000094527">
    <property type="component" value="Unassembled WGS sequence"/>
</dbReference>
<dbReference type="FunFam" id="2.60.40.770:FF:000001">
    <property type="entry name" value="NPC intracellular cholesterol transporter 2"/>
    <property type="match status" value="1"/>
</dbReference>
<keyword evidence="3" id="KW-0964">Secreted</keyword>
<dbReference type="Gene3D" id="2.60.40.770">
    <property type="match status" value="1"/>
</dbReference>
<evidence type="ECO:0000256" key="1">
    <source>
        <dbReference type="ARBA" id="ARBA00004613"/>
    </source>
</evidence>
<evidence type="ECO:0000259" key="5">
    <source>
        <dbReference type="SMART" id="SM00737"/>
    </source>
</evidence>
<dbReference type="STRING" id="48709.A0A1D2NFQ8"/>
<dbReference type="GO" id="GO:0005576">
    <property type="term" value="C:extracellular region"/>
    <property type="evidence" value="ECO:0007669"/>
    <property type="project" value="UniProtKB-SubCell"/>
</dbReference>
<dbReference type="EMBL" id="LJIJ01000055">
    <property type="protein sequence ID" value="ODN04091.1"/>
    <property type="molecule type" value="Genomic_DNA"/>
</dbReference>
<reference evidence="6 7" key="1">
    <citation type="journal article" date="2016" name="Genome Biol. Evol.">
        <title>Gene Family Evolution Reflects Adaptation to Soil Environmental Stressors in the Genome of the Collembolan Orchesella cincta.</title>
        <authorList>
            <person name="Faddeeva-Vakhrusheva A."/>
            <person name="Derks M.F."/>
            <person name="Anvar S.Y."/>
            <person name="Agamennone V."/>
            <person name="Suring W."/>
            <person name="Smit S."/>
            <person name="van Straalen N.M."/>
            <person name="Roelofs D."/>
        </authorList>
    </citation>
    <scope>NUCLEOTIDE SEQUENCE [LARGE SCALE GENOMIC DNA]</scope>
    <source>
        <tissue evidence="6">Mixed pool</tissue>
    </source>
</reference>
<proteinExistence type="inferred from homology"/>
<dbReference type="InterPro" id="IPR014756">
    <property type="entry name" value="Ig_E-set"/>
</dbReference>
<gene>
    <name evidence="6" type="ORF">Ocin01_02574</name>
</gene>